<reference evidence="2 3" key="1">
    <citation type="journal article" date="2019" name="Int. J. Syst. Evol. Microbiol.">
        <title>The Global Catalogue of Microorganisms (GCM) 10K type strain sequencing project: providing services to taxonomists for standard genome sequencing and annotation.</title>
        <authorList>
            <consortium name="The Broad Institute Genomics Platform"/>
            <consortium name="The Broad Institute Genome Sequencing Center for Infectious Disease"/>
            <person name="Wu L."/>
            <person name="Ma J."/>
        </authorList>
    </citation>
    <scope>NUCLEOTIDE SEQUENCE [LARGE SCALE GENOMIC DNA]</scope>
    <source>
        <strain evidence="2 3">JCM 14559</strain>
    </source>
</reference>
<dbReference type="EMBL" id="BAAANS010000084">
    <property type="protein sequence ID" value="GAA2122172.1"/>
    <property type="molecule type" value="Genomic_DNA"/>
</dbReference>
<organism evidence="2 3">
    <name type="scientific">Kitasatospora saccharophila</name>
    <dbReference type="NCBI Taxonomy" id="407973"/>
    <lineage>
        <taxon>Bacteria</taxon>
        <taxon>Bacillati</taxon>
        <taxon>Actinomycetota</taxon>
        <taxon>Actinomycetes</taxon>
        <taxon>Kitasatosporales</taxon>
        <taxon>Streptomycetaceae</taxon>
        <taxon>Kitasatospora</taxon>
    </lineage>
</organism>
<feature type="signal peptide" evidence="1">
    <location>
        <begin position="1"/>
        <end position="27"/>
    </location>
</feature>
<gene>
    <name evidence="2" type="ORF">GCM10009759_72480</name>
</gene>
<comment type="caution">
    <text evidence="2">The sequence shown here is derived from an EMBL/GenBank/DDBJ whole genome shotgun (WGS) entry which is preliminary data.</text>
</comment>
<keyword evidence="3" id="KW-1185">Reference proteome</keyword>
<evidence type="ECO:0000256" key="1">
    <source>
        <dbReference type="SAM" id="SignalP"/>
    </source>
</evidence>
<keyword evidence="1" id="KW-0732">Signal</keyword>
<evidence type="ECO:0000313" key="3">
    <source>
        <dbReference type="Proteomes" id="UP001500897"/>
    </source>
</evidence>
<accession>A0ABN2Y5U1</accession>
<name>A0ABN2Y5U1_9ACTN</name>
<dbReference type="RefSeq" id="WP_344558559.1">
    <property type="nucleotide sequence ID" value="NZ_BAAANS010000084.1"/>
</dbReference>
<evidence type="ECO:0000313" key="2">
    <source>
        <dbReference type="EMBL" id="GAA2122172.1"/>
    </source>
</evidence>
<evidence type="ECO:0008006" key="4">
    <source>
        <dbReference type="Google" id="ProtNLM"/>
    </source>
</evidence>
<proteinExistence type="predicted"/>
<protein>
    <recommendedName>
        <fullName evidence="4">Secreted protein</fullName>
    </recommendedName>
</protein>
<feature type="chain" id="PRO_5046648339" description="Secreted protein" evidence="1">
    <location>
        <begin position="28"/>
        <end position="75"/>
    </location>
</feature>
<sequence length="75" mass="8190">MTITRRFTSLAVLAAAVLTLGAAPATAAAHTRHLDPAVTVEQCVEGGGWVASDIRERREFCVGGEFDDRYVRWQD</sequence>
<dbReference type="Proteomes" id="UP001500897">
    <property type="component" value="Unassembled WGS sequence"/>
</dbReference>